<dbReference type="InParanoid" id="B4JU56"/>
<keyword evidence="2" id="KW-1185">Reference proteome</keyword>
<organism evidence="2">
    <name type="scientific">Drosophila grimshawi</name>
    <name type="common">Hawaiian fruit fly</name>
    <name type="synonym">Idiomyia grimshawi</name>
    <dbReference type="NCBI Taxonomy" id="7222"/>
    <lineage>
        <taxon>Eukaryota</taxon>
        <taxon>Metazoa</taxon>
        <taxon>Ecdysozoa</taxon>
        <taxon>Arthropoda</taxon>
        <taxon>Hexapoda</taxon>
        <taxon>Insecta</taxon>
        <taxon>Pterygota</taxon>
        <taxon>Neoptera</taxon>
        <taxon>Endopterygota</taxon>
        <taxon>Diptera</taxon>
        <taxon>Brachycera</taxon>
        <taxon>Muscomorpha</taxon>
        <taxon>Ephydroidea</taxon>
        <taxon>Drosophilidae</taxon>
        <taxon>Drosophila</taxon>
        <taxon>Hawaiian Drosophila</taxon>
    </lineage>
</organism>
<accession>B4JU56</accession>
<dbReference type="HOGENOM" id="CLU_2415579_0_0_1"/>
<dbReference type="Proteomes" id="UP000001070">
    <property type="component" value="Unassembled WGS sequence"/>
</dbReference>
<sequence length="92" mass="10367">MDQAQFSMDIAIDVLSSLSIREALYSASERGRSSAHLVANGAFVHNAEFRRSSSEPDLTKHHKMCISHVTQRLLKTNNDHLHDRLDELCTFG</sequence>
<dbReference type="EMBL" id="CH916374">
    <property type="protein sequence ID" value="EDV91026.1"/>
    <property type="molecule type" value="Genomic_DNA"/>
</dbReference>
<proteinExistence type="predicted"/>
<reference evidence="1 2" key="1">
    <citation type="journal article" date="2007" name="Nature">
        <title>Evolution of genes and genomes on the Drosophila phylogeny.</title>
        <authorList>
            <consortium name="Drosophila 12 Genomes Consortium"/>
            <person name="Clark A.G."/>
            <person name="Eisen M.B."/>
            <person name="Smith D.R."/>
            <person name="Bergman C.M."/>
            <person name="Oliver B."/>
            <person name="Markow T.A."/>
            <person name="Kaufman T.C."/>
            <person name="Kellis M."/>
            <person name="Gelbart W."/>
            <person name="Iyer V.N."/>
            <person name="Pollard D.A."/>
            <person name="Sackton T.B."/>
            <person name="Larracuente A.M."/>
            <person name="Singh N.D."/>
            <person name="Abad J.P."/>
            <person name="Abt D.N."/>
            <person name="Adryan B."/>
            <person name="Aguade M."/>
            <person name="Akashi H."/>
            <person name="Anderson W.W."/>
            <person name="Aquadro C.F."/>
            <person name="Ardell D.H."/>
            <person name="Arguello R."/>
            <person name="Artieri C.G."/>
            <person name="Barbash D.A."/>
            <person name="Barker D."/>
            <person name="Barsanti P."/>
            <person name="Batterham P."/>
            <person name="Batzoglou S."/>
            <person name="Begun D."/>
            <person name="Bhutkar A."/>
            <person name="Blanco E."/>
            <person name="Bosak S.A."/>
            <person name="Bradley R.K."/>
            <person name="Brand A.D."/>
            <person name="Brent M.R."/>
            <person name="Brooks A.N."/>
            <person name="Brown R.H."/>
            <person name="Butlin R.K."/>
            <person name="Caggese C."/>
            <person name="Calvi B.R."/>
            <person name="Bernardo de Carvalho A."/>
            <person name="Caspi A."/>
            <person name="Castrezana S."/>
            <person name="Celniker S.E."/>
            <person name="Chang J.L."/>
            <person name="Chapple C."/>
            <person name="Chatterji S."/>
            <person name="Chinwalla A."/>
            <person name="Civetta A."/>
            <person name="Clifton S.W."/>
            <person name="Comeron J.M."/>
            <person name="Costello J.C."/>
            <person name="Coyne J.A."/>
            <person name="Daub J."/>
            <person name="David R.G."/>
            <person name="Delcher A.L."/>
            <person name="Delehaunty K."/>
            <person name="Do C.B."/>
            <person name="Ebling H."/>
            <person name="Edwards K."/>
            <person name="Eickbush T."/>
            <person name="Evans J.D."/>
            <person name="Filipski A."/>
            <person name="Findeiss S."/>
            <person name="Freyhult E."/>
            <person name="Fulton L."/>
            <person name="Fulton R."/>
            <person name="Garcia A.C."/>
            <person name="Gardiner A."/>
            <person name="Garfield D.A."/>
            <person name="Garvin B.E."/>
            <person name="Gibson G."/>
            <person name="Gilbert D."/>
            <person name="Gnerre S."/>
            <person name="Godfrey J."/>
            <person name="Good R."/>
            <person name="Gotea V."/>
            <person name="Gravely B."/>
            <person name="Greenberg A.J."/>
            <person name="Griffiths-Jones S."/>
            <person name="Gross S."/>
            <person name="Guigo R."/>
            <person name="Gustafson E.A."/>
            <person name="Haerty W."/>
            <person name="Hahn M.W."/>
            <person name="Halligan D.L."/>
            <person name="Halpern A.L."/>
            <person name="Halter G.M."/>
            <person name="Han M.V."/>
            <person name="Heger A."/>
            <person name="Hillier L."/>
            <person name="Hinrichs A.S."/>
            <person name="Holmes I."/>
            <person name="Hoskins R.A."/>
            <person name="Hubisz M.J."/>
            <person name="Hultmark D."/>
            <person name="Huntley M.A."/>
            <person name="Jaffe D.B."/>
            <person name="Jagadeeshan S."/>
            <person name="Jeck W.R."/>
            <person name="Johnson J."/>
            <person name="Jones C.D."/>
            <person name="Jordan W.C."/>
            <person name="Karpen G.H."/>
            <person name="Kataoka E."/>
            <person name="Keightley P.D."/>
            <person name="Kheradpour P."/>
            <person name="Kirkness E.F."/>
            <person name="Koerich L.B."/>
            <person name="Kristiansen K."/>
            <person name="Kudrna D."/>
            <person name="Kulathinal R.J."/>
            <person name="Kumar S."/>
            <person name="Kwok R."/>
            <person name="Lander E."/>
            <person name="Langley C.H."/>
            <person name="Lapoint R."/>
            <person name="Lazzaro B.P."/>
            <person name="Lee S.J."/>
            <person name="Levesque L."/>
            <person name="Li R."/>
            <person name="Lin C.F."/>
            <person name="Lin M.F."/>
            <person name="Lindblad-Toh K."/>
            <person name="Llopart A."/>
            <person name="Long M."/>
            <person name="Low L."/>
            <person name="Lozovsky E."/>
            <person name="Lu J."/>
            <person name="Luo M."/>
            <person name="Machado C.A."/>
            <person name="Makalowski W."/>
            <person name="Marzo M."/>
            <person name="Matsuda M."/>
            <person name="Matzkin L."/>
            <person name="McAllister B."/>
            <person name="McBride C.S."/>
            <person name="McKernan B."/>
            <person name="McKernan K."/>
            <person name="Mendez-Lago M."/>
            <person name="Minx P."/>
            <person name="Mollenhauer M.U."/>
            <person name="Montooth K."/>
            <person name="Mount S.M."/>
            <person name="Mu X."/>
            <person name="Myers E."/>
            <person name="Negre B."/>
            <person name="Newfeld S."/>
            <person name="Nielsen R."/>
            <person name="Noor M.A."/>
            <person name="O'Grady P."/>
            <person name="Pachter L."/>
            <person name="Papaceit M."/>
            <person name="Parisi M.J."/>
            <person name="Parisi M."/>
            <person name="Parts L."/>
            <person name="Pedersen J.S."/>
            <person name="Pesole G."/>
            <person name="Phillippy A.M."/>
            <person name="Ponting C.P."/>
            <person name="Pop M."/>
            <person name="Porcelli D."/>
            <person name="Powell J.R."/>
            <person name="Prohaska S."/>
            <person name="Pruitt K."/>
            <person name="Puig M."/>
            <person name="Quesneville H."/>
            <person name="Ram K.R."/>
            <person name="Rand D."/>
            <person name="Rasmussen M.D."/>
            <person name="Reed L.K."/>
            <person name="Reenan R."/>
            <person name="Reily A."/>
            <person name="Remington K.A."/>
            <person name="Rieger T.T."/>
            <person name="Ritchie M.G."/>
            <person name="Robin C."/>
            <person name="Rogers Y.H."/>
            <person name="Rohde C."/>
            <person name="Rozas J."/>
            <person name="Rubenfield M.J."/>
            <person name="Ruiz A."/>
            <person name="Russo S."/>
            <person name="Salzberg S.L."/>
            <person name="Sanchez-Gracia A."/>
            <person name="Saranga D.J."/>
            <person name="Sato H."/>
            <person name="Schaeffer S.W."/>
            <person name="Schatz M.C."/>
            <person name="Schlenke T."/>
            <person name="Schwartz R."/>
            <person name="Segarra C."/>
            <person name="Singh R.S."/>
            <person name="Sirot L."/>
            <person name="Sirota M."/>
            <person name="Sisneros N.B."/>
            <person name="Smith C.D."/>
            <person name="Smith T.F."/>
            <person name="Spieth J."/>
            <person name="Stage D.E."/>
            <person name="Stark A."/>
            <person name="Stephan W."/>
            <person name="Strausberg R.L."/>
            <person name="Strempel S."/>
            <person name="Sturgill D."/>
            <person name="Sutton G."/>
            <person name="Sutton G.G."/>
            <person name="Tao W."/>
            <person name="Teichmann S."/>
            <person name="Tobari Y.N."/>
            <person name="Tomimura Y."/>
            <person name="Tsolas J.M."/>
            <person name="Valente V.L."/>
            <person name="Venter E."/>
            <person name="Venter J.C."/>
            <person name="Vicario S."/>
            <person name="Vieira F.G."/>
            <person name="Vilella A.J."/>
            <person name="Villasante A."/>
            <person name="Walenz B."/>
            <person name="Wang J."/>
            <person name="Wasserman M."/>
            <person name="Watts T."/>
            <person name="Wilson D."/>
            <person name="Wilson R.K."/>
            <person name="Wing R.A."/>
            <person name="Wolfner M.F."/>
            <person name="Wong A."/>
            <person name="Wong G.K."/>
            <person name="Wu C.I."/>
            <person name="Wu G."/>
            <person name="Yamamoto D."/>
            <person name="Yang H.P."/>
            <person name="Yang S.P."/>
            <person name="Yorke J.A."/>
            <person name="Yoshida K."/>
            <person name="Zdobnov E."/>
            <person name="Zhang P."/>
            <person name="Zhang Y."/>
            <person name="Zimin A.V."/>
            <person name="Baldwin J."/>
            <person name="Abdouelleil A."/>
            <person name="Abdulkadir J."/>
            <person name="Abebe A."/>
            <person name="Abera B."/>
            <person name="Abreu J."/>
            <person name="Acer S.C."/>
            <person name="Aftuck L."/>
            <person name="Alexander A."/>
            <person name="An P."/>
            <person name="Anderson E."/>
            <person name="Anderson S."/>
            <person name="Arachi H."/>
            <person name="Azer M."/>
            <person name="Bachantsang P."/>
            <person name="Barry A."/>
            <person name="Bayul T."/>
            <person name="Berlin A."/>
            <person name="Bessette D."/>
            <person name="Bloom T."/>
            <person name="Blye J."/>
            <person name="Boguslavskiy L."/>
            <person name="Bonnet C."/>
            <person name="Boukhgalter B."/>
            <person name="Bourzgui I."/>
            <person name="Brown A."/>
            <person name="Cahill P."/>
            <person name="Channer S."/>
            <person name="Cheshatsang Y."/>
            <person name="Chuda L."/>
            <person name="Citroen M."/>
            <person name="Collymore A."/>
            <person name="Cooke P."/>
            <person name="Costello M."/>
            <person name="D'Aco K."/>
            <person name="Daza R."/>
            <person name="De Haan G."/>
            <person name="DeGray S."/>
            <person name="DeMaso C."/>
            <person name="Dhargay N."/>
            <person name="Dooley K."/>
            <person name="Dooley E."/>
            <person name="Doricent M."/>
            <person name="Dorje P."/>
            <person name="Dorjee K."/>
            <person name="Dupes A."/>
            <person name="Elong R."/>
            <person name="Falk J."/>
            <person name="Farina A."/>
            <person name="Faro S."/>
            <person name="Ferguson D."/>
            <person name="Fisher S."/>
            <person name="Foley C.D."/>
            <person name="Franke A."/>
            <person name="Friedrich D."/>
            <person name="Gadbois L."/>
            <person name="Gearin G."/>
            <person name="Gearin C.R."/>
            <person name="Giannoukos G."/>
            <person name="Goode T."/>
            <person name="Graham J."/>
            <person name="Grandbois E."/>
            <person name="Grewal S."/>
            <person name="Gyaltsen K."/>
            <person name="Hafez N."/>
            <person name="Hagos B."/>
            <person name="Hall J."/>
            <person name="Henson C."/>
            <person name="Hollinger A."/>
            <person name="Honan T."/>
            <person name="Huard M.D."/>
            <person name="Hughes L."/>
            <person name="Hurhula B."/>
            <person name="Husby M.E."/>
            <person name="Kamat A."/>
            <person name="Kanga B."/>
            <person name="Kashin S."/>
            <person name="Khazanovich D."/>
            <person name="Kisner P."/>
            <person name="Lance K."/>
            <person name="Lara M."/>
            <person name="Lee W."/>
            <person name="Lennon N."/>
            <person name="Letendre F."/>
            <person name="LeVine R."/>
            <person name="Lipovsky A."/>
            <person name="Liu X."/>
            <person name="Liu J."/>
            <person name="Liu S."/>
            <person name="Lokyitsang T."/>
            <person name="Lokyitsang Y."/>
            <person name="Lubonja R."/>
            <person name="Lui A."/>
            <person name="MacDonald P."/>
            <person name="Magnisalis V."/>
            <person name="Maru K."/>
            <person name="Matthews C."/>
            <person name="McCusker W."/>
            <person name="McDonough S."/>
            <person name="Mehta T."/>
            <person name="Meldrim J."/>
            <person name="Meneus L."/>
            <person name="Mihai O."/>
            <person name="Mihalev A."/>
            <person name="Mihova T."/>
            <person name="Mittelman R."/>
            <person name="Mlenga V."/>
            <person name="Montmayeur A."/>
            <person name="Mulrain L."/>
            <person name="Navidi A."/>
            <person name="Naylor J."/>
            <person name="Negash T."/>
            <person name="Nguyen T."/>
            <person name="Nguyen N."/>
            <person name="Nicol R."/>
            <person name="Norbu C."/>
            <person name="Norbu N."/>
            <person name="Novod N."/>
            <person name="O'Neill B."/>
            <person name="Osman S."/>
            <person name="Markiewicz E."/>
            <person name="Oyono O.L."/>
            <person name="Patti C."/>
            <person name="Phunkhang P."/>
            <person name="Pierre F."/>
            <person name="Priest M."/>
            <person name="Raghuraman S."/>
            <person name="Rege F."/>
            <person name="Reyes R."/>
            <person name="Rise C."/>
            <person name="Rogov P."/>
            <person name="Ross K."/>
            <person name="Ryan E."/>
            <person name="Settipalli S."/>
            <person name="Shea T."/>
            <person name="Sherpa N."/>
            <person name="Shi L."/>
            <person name="Shih D."/>
            <person name="Sparrow T."/>
            <person name="Spaulding J."/>
            <person name="Stalker J."/>
            <person name="Stange-Thomann N."/>
            <person name="Stavropoulos S."/>
            <person name="Stone C."/>
            <person name="Strader C."/>
            <person name="Tesfaye S."/>
            <person name="Thomson T."/>
            <person name="Thoulutsang Y."/>
            <person name="Thoulutsang D."/>
            <person name="Topham K."/>
            <person name="Topping I."/>
            <person name="Tsamla T."/>
            <person name="Vassiliev H."/>
            <person name="Vo A."/>
            <person name="Wangchuk T."/>
            <person name="Wangdi T."/>
            <person name="Weiand M."/>
            <person name="Wilkinson J."/>
            <person name="Wilson A."/>
            <person name="Yadav S."/>
            <person name="Young G."/>
            <person name="Yu Q."/>
            <person name="Zembek L."/>
            <person name="Zhong D."/>
            <person name="Zimmer A."/>
            <person name="Zwirko Z."/>
            <person name="Jaffe D.B."/>
            <person name="Alvarez P."/>
            <person name="Brockman W."/>
            <person name="Butler J."/>
            <person name="Chin C."/>
            <person name="Gnerre S."/>
            <person name="Grabherr M."/>
            <person name="Kleber M."/>
            <person name="Mauceli E."/>
            <person name="MacCallum I."/>
        </authorList>
    </citation>
    <scope>NUCLEOTIDE SEQUENCE [LARGE SCALE GENOMIC DNA]</scope>
    <source>
        <strain evidence="2">Tucson 15287-2541.00</strain>
    </source>
</reference>
<dbReference type="AlphaFoldDB" id="B4JU56"/>
<evidence type="ECO:0000313" key="2">
    <source>
        <dbReference type="Proteomes" id="UP000001070"/>
    </source>
</evidence>
<name>B4JU56_DROGR</name>
<gene>
    <name evidence="1" type="primary">Dgri\GH16962</name>
    <name evidence="1" type="ORF">Dgri_GH16962</name>
</gene>
<evidence type="ECO:0000313" key="1">
    <source>
        <dbReference type="EMBL" id="EDV91026.1"/>
    </source>
</evidence>
<protein>
    <submittedName>
        <fullName evidence="1">GH16962</fullName>
    </submittedName>
</protein>